<proteinExistence type="predicted"/>
<dbReference type="GO" id="GO:0016787">
    <property type="term" value="F:hydrolase activity"/>
    <property type="evidence" value="ECO:0007669"/>
    <property type="project" value="UniProtKB-KW"/>
</dbReference>
<accession>A0A9D9D9N0</accession>
<organism evidence="1 2">
    <name type="scientific">Candidatus Scatoplasma merdavium</name>
    <dbReference type="NCBI Taxonomy" id="2840932"/>
    <lineage>
        <taxon>Bacteria</taxon>
        <taxon>Bacillati</taxon>
        <taxon>Bacillota</taxon>
        <taxon>Bacilli</taxon>
        <taxon>Bacillales</taxon>
        <taxon>Candidatus Scatoplasma</taxon>
    </lineage>
</organism>
<dbReference type="EMBL" id="JADING010000087">
    <property type="protein sequence ID" value="MBO8414438.1"/>
    <property type="molecule type" value="Genomic_DNA"/>
</dbReference>
<dbReference type="SUPFAM" id="SSF56784">
    <property type="entry name" value="HAD-like"/>
    <property type="match status" value="1"/>
</dbReference>
<dbReference type="Gene3D" id="3.40.50.1000">
    <property type="entry name" value="HAD superfamily/HAD-like"/>
    <property type="match status" value="1"/>
</dbReference>
<sequence length="277" mass="31802">MSEGIMAIMYDFDKTLCTQDMQNYSFIPSLGMSPKEFWGETEKFSDINKSERILSYMFMMIYKAKEKGISLTKEYLNQMGRDVKFFNGVTTWFKRINDYGKSKGIRVEHYIISSGTKEIIDGTPIAKEFKKIYGCEFVFDKKTGEAIWPAFAINYTQKTQYFFRISKGTIDERNDFDVNAKQKKRRIPYTNMVYIGDGMTDIPAMILGKKNGGTSIAVYPAGKRDKVVSLLKEERVNYICRADYSSGSTLDSIIKLLIDGMAIRNSLSRKKATNFDL</sequence>
<keyword evidence="1" id="KW-0378">Hydrolase</keyword>
<name>A0A9D9D9N0_9BACL</name>
<dbReference type="Pfam" id="PF12710">
    <property type="entry name" value="HAD"/>
    <property type="match status" value="1"/>
</dbReference>
<evidence type="ECO:0000313" key="1">
    <source>
        <dbReference type="EMBL" id="MBO8414438.1"/>
    </source>
</evidence>
<comment type="caution">
    <text evidence="1">The sequence shown here is derived from an EMBL/GenBank/DDBJ whole genome shotgun (WGS) entry which is preliminary data.</text>
</comment>
<gene>
    <name evidence="1" type="ORF">IAC78_03075</name>
</gene>
<reference evidence="1" key="2">
    <citation type="journal article" date="2021" name="PeerJ">
        <title>Extensive microbial diversity within the chicken gut microbiome revealed by metagenomics and culture.</title>
        <authorList>
            <person name="Gilroy R."/>
            <person name="Ravi A."/>
            <person name="Getino M."/>
            <person name="Pursley I."/>
            <person name="Horton D.L."/>
            <person name="Alikhan N.F."/>
            <person name="Baker D."/>
            <person name="Gharbi K."/>
            <person name="Hall N."/>
            <person name="Watson M."/>
            <person name="Adriaenssens E.M."/>
            <person name="Foster-Nyarko E."/>
            <person name="Jarju S."/>
            <person name="Secka A."/>
            <person name="Antonio M."/>
            <person name="Oren A."/>
            <person name="Chaudhuri R.R."/>
            <person name="La Ragione R."/>
            <person name="Hildebrand F."/>
            <person name="Pallen M.J."/>
        </authorList>
    </citation>
    <scope>NUCLEOTIDE SEQUENCE</scope>
    <source>
        <strain evidence="1">1748</strain>
    </source>
</reference>
<dbReference type="InterPro" id="IPR023214">
    <property type="entry name" value="HAD_sf"/>
</dbReference>
<dbReference type="AlphaFoldDB" id="A0A9D9D9N0"/>
<dbReference type="InterPro" id="IPR036412">
    <property type="entry name" value="HAD-like_sf"/>
</dbReference>
<protein>
    <submittedName>
        <fullName evidence="1">Haloacid dehalogenase-like hydrolase</fullName>
    </submittedName>
</protein>
<dbReference type="Proteomes" id="UP000823629">
    <property type="component" value="Unassembled WGS sequence"/>
</dbReference>
<reference evidence="1" key="1">
    <citation type="submission" date="2020-10" db="EMBL/GenBank/DDBJ databases">
        <authorList>
            <person name="Gilroy R."/>
        </authorList>
    </citation>
    <scope>NUCLEOTIDE SEQUENCE</scope>
    <source>
        <strain evidence="1">1748</strain>
    </source>
</reference>
<evidence type="ECO:0000313" key="2">
    <source>
        <dbReference type="Proteomes" id="UP000823629"/>
    </source>
</evidence>